<feature type="domain" description="NAD(P)-binding" evidence="1">
    <location>
        <begin position="7"/>
        <end position="192"/>
    </location>
</feature>
<dbReference type="Pfam" id="PF13460">
    <property type="entry name" value="NAD_binding_10"/>
    <property type="match status" value="1"/>
</dbReference>
<evidence type="ECO:0000259" key="1">
    <source>
        <dbReference type="Pfam" id="PF13460"/>
    </source>
</evidence>
<dbReference type="PANTHER" id="PTHR15020:SF50">
    <property type="entry name" value="UPF0659 PROTEIN YMR090W"/>
    <property type="match status" value="1"/>
</dbReference>
<organism evidence="2">
    <name type="scientific">uncultured Solirubrobacteraceae bacterium</name>
    <dbReference type="NCBI Taxonomy" id="1162706"/>
    <lineage>
        <taxon>Bacteria</taxon>
        <taxon>Bacillati</taxon>
        <taxon>Actinomycetota</taxon>
        <taxon>Thermoleophilia</taxon>
        <taxon>Solirubrobacterales</taxon>
        <taxon>Solirubrobacteraceae</taxon>
        <taxon>environmental samples</taxon>
    </lineage>
</organism>
<dbReference type="EMBL" id="CADCVT010000472">
    <property type="protein sequence ID" value="CAA9536385.1"/>
    <property type="molecule type" value="Genomic_DNA"/>
</dbReference>
<name>A0A6J4TZU8_9ACTN</name>
<sequence length="295" mass="32108">MIVLVAGAGGHLGRELLAELRRRGHTTRALVRDPAKLPADAADEVVVADAEHADLEPACRGADVVFSAMGASSRFDRGPRRHYRETDTKPNLRLLEAAERNGVDRFAYVTILHAEKLRGNAYIDAHEDVVDRLHDSKLAHTIIRANGFFSIYDEMLDTIEKGRYRLIGDPDRLHNPIHDADLAAACADALENGTEEVEVGGPETLTRRQEAELAYAALGQAGTPVRRLPTPLVRVAAAVMRPADPRRAAVADLIWRISSIDALGPAYGTRTLGDYLASRASQPPTRTSTERSASS</sequence>
<protein>
    <recommendedName>
        <fullName evidence="1">NAD(P)-binding domain-containing protein</fullName>
    </recommendedName>
</protein>
<accession>A0A6J4TZU8</accession>
<dbReference type="InterPro" id="IPR036291">
    <property type="entry name" value="NAD(P)-bd_dom_sf"/>
</dbReference>
<gene>
    <name evidence="2" type="ORF">AVDCRST_MAG85-4160</name>
</gene>
<dbReference type="SUPFAM" id="SSF51735">
    <property type="entry name" value="NAD(P)-binding Rossmann-fold domains"/>
    <property type="match status" value="1"/>
</dbReference>
<reference evidence="2" key="1">
    <citation type="submission" date="2020-02" db="EMBL/GenBank/DDBJ databases">
        <authorList>
            <person name="Meier V. D."/>
        </authorList>
    </citation>
    <scope>NUCLEOTIDE SEQUENCE</scope>
    <source>
        <strain evidence="2">AVDCRST_MAG85</strain>
    </source>
</reference>
<dbReference type="InterPro" id="IPR016040">
    <property type="entry name" value="NAD(P)-bd_dom"/>
</dbReference>
<proteinExistence type="predicted"/>
<evidence type="ECO:0000313" key="2">
    <source>
        <dbReference type="EMBL" id="CAA9536385.1"/>
    </source>
</evidence>
<dbReference type="Gene3D" id="3.40.50.720">
    <property type="entry name" value="NAD(P)-binding Rossmann-like Domain"/>
    <property type="match status" value="1"/>
</dbReference>
<dbReference type="AlphaFoldDB" id="A0A6J4TZU8"/>
<dbReference type="PANTHER" id="PTHR15020">
    <property type="entry name" value="FLAVIN REDUCTASE-RELATED"/>
    <property type="match status" value="1"/>
</dbReference>